<dbReference type="InterPro" id="IPR009057">
    <property type="entry name" value="Homeodomain-like_sf"/>
</dbReference>
<dbReference type="EMBL" id="CP011125">
    <property type="protein sequence ID" value="AKF09077.1"/>
    <property type="molecule type" value="Genomic_DNA"/>
</dbReference>
<dbReference type="GO" id="GO:0045892">
    <property type="term" value="P:negative regulation of DNA-templated transcription"/>
    <property type="evidence" value="ECO:0007669"/>
    <property type="project" value="InterPro"/>
</dbReference>
<evidence type="ECO:0000313" key="6">
    <source>
        <dbReference type="Proteomes" id="UP000034883"/>
    </source>
</evidence>
<dbReference type="InterPro" id="IPR003012">
    <property type="entry name" value="Tet_transcr_reg_TetR"/>
</dbReference>
<proteinExistence type="predicted"/>
<dbReference type="PANTHER" id="PTHR30055">
    <property type="entry name" value="HTH-TYPE TRANSCRIPTIONAL REGULATOR RUTR"/>
    <property type="match status" value="1"/>
</dbReference>
<evidence type="ECO:0000259" key="4">
    <source>
        <dbReference type="Pfam" id="PF13305"/>
    </source>
</evidence>
<accession>A0A0F6W779</accession>
<evidence type="ECO:0000313" key="5">
    <source>
        <dbReference type="EMBL" id="AKF09077.1"/>
    </source>
</evidence>
<keyword evidence="2" id="KW-0238">DNA-binding</keyword>
<keyword evidence="3" id="KW-0804">Transcription</keyword>
<evidence type="ECO:0000256" key="3">
    <source>
        <dbReference type="ARBA" id="ARBA00023163"/>
    </source>
</evidence>
<dbReference type="GO" id="GO:0000976">
    <property type="term" value="F:transcription cis-regulatory region binding"/>
    <property type="evidence" value="ECO:0007669"/>
    <property type="project" value="TreeGrafter"/>
</dbReference>
<dbReference type="GO" id="GO:0046677">
    <property type="term" value="P:response to antibiotic"/>
    <property type="evidence" value="ECO:0007669"/>
    <property type="project" value="InterPro"/>
</dbReference>
<dbReference type="Gene3D" id="1.10.357.10">
    <property type="entry name" value="Tetracycline Repressor, domain 2"/>
    <property type="match status" value="1"/>
</dbReference>
<dbReference type="Gene3D" id="1.10.10.60">
    <property type="entry name" value="Homeodomain-like"/>
    <property type="match status" value="1"/>
</dbReference>
<dbReference type="PRINTS" id="PR00400">
    <property type="entry name" value="TETREPRESSOR"/>
</dbReference>
<gene>
    <name evidence="5" type="ORF">DB32_006226</name>
</gene>
<dbReference type="SUPFAM" id="SSF46689">
    <property type="entry name" value="Homeodomain-like"/>
    <property type="match status" value="1"/>
</dbReference>
<dbReference type="InterPro" id="IPR036271">
    <property type="entry name" value="Tet_transcr_reg_TetR-rel_C_sf"/>
</dbReference>
<evidence type="ECO:0000256" key="1">
    <source>
        <dbReference type="ARBA" id="ARBA00023015"/>
    </source>
</evidence>
<dbReference type="SUPFAM" id="SSF48498">
    <property type="entry name" value="Tetracyclin repressor-like, C-terminal domain"/>
    <property type="match status" value="1"/>
</dbReference>
<keyword evidence="6" id="KW-1185">Reference proteome</keyword>
<keyword evidence="1" id="KW-0805">Transcription regulation</keyword>
<reference evidence="5 6" key="1">
    <citation type="submission" date="2015-03" db="EMBL/GenBank/DDBJ databases">
        <title>Genome assembly of Sandaracinus amylolyticus DSM 53668.</title>
        <authorList>
            <person name="Sharma G."/>
            <person name="Subramanian S."/>
        </authorList>
    </citation>
    <scope>NUCLEOTIDE SEQUENCE [LARGE SCALE GENOMIC DNA]</scope>
    <source>
        <strain evidence="5 6">DSM 53668</strain>
    </source>
</reference>
<dbReference type="Proteomes" id="UP000034883">
    <property type="component" value="Chromosome"/>
</dbReference>
<dbReference type="GO" id="GO:0003700">
    <property type="term" value="F:DNA-binding transcription factor activity"/>
    <property type="evidence" value="ECO:0007669"/>
    <property type="project" value="TreeGrafter"/>
</dbReference>
<dbReference type="InterPro" id="IPR050109">
    <property type="entry name" value="HTH-type_TetR-like_transc_reg"/>
</dbReference>
<protein>
    <submittedName>
        <fullName evidence="5">Transcriptional regulator, TetR family protein</fullName>
    </submittedName>
</protein>
<dbReference type="RefSeq" id="WP_053236164.1">
    <property type="nucleotide sequence ID" value="NZ_CP011125.1"/>
</dbReference>
<feature type="domain" description="HTH-type transcriptional regulator MT1864/Rv1816-like C-terminal" evidence="4">
    <location>
        <begin position="81"/>
        <end position="178"/>
    </location>
</feature>
<dbReference type="STRING" id="927083.DB32_006226"/>
<name>A0A0F6W779_9BACT</name>
<sequence length="186" mass="20369">MRSSRTDEVVDVAIALVEAEGEEGLGWNRVARALGVKPPSLYNHVESGADLRRRVAIRGWERWEDDARRAIARSRGPRAQLRALATSYRTFAHEHGALFAVLGSTRIAPDDPDFRPVAGRLLALFEAPLAELGVPAAKRVHAIRTVRSIVHGFVHLEAAGQLAMDASIDASFRYAIELLLDGLTSE</sequence>
<dbReference type="PANTHER" id="PTHR30055:SF239">
    <property type="entry name" value="TRANSCRIPTIONAL REGULATORY PROTEIN"/>
    <property type="match status" value="1"/>
</dbReference>
<dbReference type="OrthoDB" id="5293556at2"/>
<dbReference type="AlphaFoldDB" id="A0A0F6W779"/>
<dbReference type="InterPro" id="IPR025996">
    <property type="entry name" value="MT1864/Rv1816-like_C"/>
</dbReference>
<organism evidence="5 6">
    <name type="scientific">Sandaracinus amylolyticus</name>
    <dbReference type="NCBI Taxonomy" id="927083"/>
    <lineage>
        <taxon>Bacteria</taxon>
        <taxon>Pseudomonadati</taxon>
        <taxon>Myxococcota</taxon>
        <taxon>Polyangia</taxon>
        <taxon>Polyangiales</taxon>
        <taxon>Sandaracinaceae</taxon>
        <taxon>Sandaracinus</taxon>
    </lineage>
</organism>
<evidence type="ECO:0000256" key="2">
    <source>
        <dbReference type="ARBA" id="ARBA00023125"/>
    </source>
</evidence>
<dbReference type="Pfam" id="PF13305">
    <property type="entry name" value="TetR_C_33"/>
    <property type="match status" value="1"/>
</dbReference>
<dbReference type="KEGG" id="samy:DB32_006226"/>